<dbReference type="EMBL" id="JARJCW010000085">
    <property type="protein sequence ID" value="KAJ7196301.1"/>
    <property type="molecule type" value="Genomic_DNA"/>
</dbReference>
<comment type="caution">
    <text evidence="2">The sequence shown here is derived from an EMBL/GenBank/DDBJ whole genome shotgun (WGS) entry which is preliminary data.</text>
</comment>
<organism evidence="2 3">
    <name type="scientific">Mycena pura</name>
    <dbReference type="NCBI Taxonomy" id="153505"/>
    <lineage>
        <taxon>Eukaryota</taxon>
        <taxon>Fungi</taxon>
        <taxon>Dikarya</taxon>
        <taxon>Basidiomycota</taxon>
        <taxon>Agaricomycotina</taxon>
        <taxon>Agaricomycetes</taxon>
        <taxon>Agaricomycetidae</taxon>
        <taxon>Agaricales</taxon>
        <taxon>Marasmiineae</taxon>
        <taxon>Mycenaceae</taxon>
        <taxon>Mycena</taxon>
    </lineage>
</organism>
<accession>A0AAD6UW43</accession>
<dbReference type="AlphaFoldDB" id="A0AAD6UW43"/>
<keyword evidence="3" id="KW-1185">Reference proteome</keyword>
<gene>
    <name evidence="2" type="ORF">GGX14DRAFT_575111</name>
</gene>
<proteinExistence type="predicted"/>
<protein>
    <submittedName>
        <fullName evidence="2">Uncharacterized protein</fullName>
    </submittedName>
</protein>
<sequence length="340" mass="36813">MLTPGAAEGGTWLVILGAAGGGRGAVVAPNEGGRRAAVWRLLPSEGGSGGRPAHLAHVDVTDSCRNPLGGNVQRRCSCRRSRSVASRPHCLPASRCRFPPPAPAPAPIVRIHAEQHSPPVYTTQLPLPHTARFHLPVFRSPPATHRTRRRSPLTVSRWVPPLAAGRPPAARFTYTAHMAHAHTARRTSHALVAQELLAAARCTLPTRSRRAALAASQTDFYCGEMVSKIPLDRELGYGDSEGPRDDDVPYILRVHRDTFWKPAFLSGTPCATVAFTLAQPLHVVKREPQPRPPPAARPPYCTHTHIPKARPSLQDAGCTPHLAHRPPPAAPDRMPSARRI</sequence>
<dbReference type="Proteomes" id="UP001219525">
    <property type="component" value="Unassembled WGS sequence"/>
</dbReference>
<name>A0AAD6UW43_9AGAR</name>
<evidence type="ECO:0000313" key="3">
    <source>
        <dbReference type="Proteomes" id="UP001219525"/>
    </source>
</evidence>
<reference evidence="2" key="1">
    <citation type="submission" date="2023-03" db="EMBL/GenBank/DDBJ databases">
        <title>Massive genome expansion in bonnet fungi (Mycena s.s.) driven by repeated elements and novel gene families across ecological guilds.</title>
        <authorList>
            <consortium name="Lawrence Berkeley National Laboratory"/>
            <person name="Harder C.B."/>
            <person name="Miyauchi S."/>
            <person name="Viragh M."/>
            <person name="Kuo A."/>
            <person name="Thoen E."/>
            <person name="Andreopoulos B."/>
            <person name="Lu D."/>
            <person name="Skrede I."/>
            <person name="Drula E."/>
            <person name="Henrissat B."/>
            <person name="Morin E."/>
            <person name="Kohler A."/>
            <person name="Barry K."/>
            <person name="LaButti K."/>
            <person name="Morin E."/>
            <person name="Salamov A."/>
            <person name="Lipzen A."/>
            <person name="Mereny Z."/>
            <person name="Hegedus B."/>
            <person name="Baldrian P."/>
            <person name="Stursova M."/>
            <person name="Weitz H."/>
            <person name="Taylor A."/>
            <person name="Grigoriev I.V."/>
            <person name="Nagy L.G."/>
            <person name="Martin F."/>
            <person name="Kauserud H."/>
        </authorList>
    </citation>
    <scope>NUCLEOTIDE SEQUENCE</scope>
    <source>
        <strain evidence="2">9144</strain>
    </source>
</reference>
<evidence type="ECO:0000256" key="1">
    <source>
        <dbReference type="SAM" id="MobiDB-lite"/>
    </source>
</evidence>
<feature type="region of interest" description="Disordered" evidence="1">
    <location>
        <begin position="286"/>
        <end position="340"/>
    </location>
</feature>
<evidence type="ECO:0000313" key="2">
    <source>
        <dbReference type="EMBL" id="KAJ7196301.1"/>
    </source>
</evidence>